<evidence type="ECO:0008006" key="4">
    <source>
        <dbReference type="Google" id="ProtNLM"/>
    </source>
</evidence>
<proteinExistence type="predicted"/>
<organism evidence="2 3">
    <name type="scientific">Pseudomonas duriflava</name>
    <dbReference type="NCBI Taxonomy" id="459528"/>
    <lineage>
        <taxon>Bacteria</taxon>
        <taxon>Pseudomonadati</taxon>
        <taxon>Pseudomonadota</taxon>
        <taxon>Gammaproteobacteria</taxon>
        <taxon>Pseudomonadales</taxon>
        <taxon>Pseudomonadaceae</taxon>
        <taxon>Pseudomonas</taxon>
    </lineage>
</organism>
<keyword evidence="1" id="KW-1133">Transmembrane helix</keyword>
<keyword evidence="1" id="KW-0812">Transmembrane</keyword>
<keyword evidence="1" id="KW-0472">Membrane</keyword>
<evidence type="ECO:0000256" key="1">
    <source>
        <dbReference type="SAM" id="Phobius"/>
    </source>
</evidence>
<dbReference type="PANTHER" id="PTHR23534:SF1">
    <property type="entry name" value="MAJOR FACILITATOR SUPERFAMILY PROTEIN"/>
    <property type="match status" value="1"/>
</dbReference>
<protein>
    <recommendedName>
        <fullName evidence="4">MFS transporter</fullName>
    </recommendedName>
</protein>
<feature type="transmembrane region" description="Helical" evidence="1">
    <location>
        <begin position="189"/>
        <end position="212"/>
    </location>
</feature>
<feature type="transmembrane region" description="Helical" evidence="1">
    <location>
        <begin position="139"/>
        <end position="162"/>
    </location>
</feature>
<feature type="transmembrane region" description="Helical" evidence="1">
    <location>
        <begin position="20"/>
        <end position="39"/>
    </location>
</feature>
<dbReference type="Proteomes" id="UP000316905">
    <property type="component" value="Unassembled WGS sequence"/>
</dbReference>
<dbReference type="InterPro" id="IPR036259">
    <property type="entry name" value="MFS_trans_sf"/>
</dbReference>
<sequence length="218" mass="22421">MIGITLTSLVGAQLTSIKALATLPMALLVVGNLGAVQPLSMFMQRHGRRFGLMLGAAAGIAGGLICAAGVWLADFVVFCLGSLPIGLYMASVMYYRFAAQEAVGPEAKGRATAYVIGGGLLAALIAPSLALWSQNALPIPFLGAYLVIALLAFIALLCLAGLPQGVSAAPRTGGWQSARNLLARPAIRVAMLLTGIGHGVMLLVMNATPLAMQMCGFP</sequence>
<gene>
    <name evidence="2" type="ORF">IQ22_03194</name>
</gene>
<feature type="transmembrane region" description="Helical" evidence="1">
    <location>
        <begin position="78"/>
        <end position="99"/>
    </location>
</feature>
<feature type="transmembrane region" description="Helical" evidence="1">
    <location>
        <begin position="111"/>
        <end position="133"/>
    </location>
</feature>
<dbReference type="PANTHER" id="PTHR23534">
    <property type="entry name" value="MFS PERMEASE"/>
    <property type="match status" value="1"/>
</dbReference>
<reference evidence="2 3" key="1">
    <citation type="journal article" date="2015" name="Stand. Genomic Sci.">
        <title>Genomic Encyclopedia of Bacterial and Archaeal Type Strains, Phase III: the genomes of soil and plant-associated and newly described type strains.</title>
        <authorList>
            <person name="Whitman W.B."/>
            <person name="Woyke T."/>
            <person name="Klenk H.P."/>
            <person name="Zhou Y."/>
            <person name="Lilburn T.G."/>
            <person name="Beck B.J."/>
            <person name="De Vos P."/>
            <person name="Vandamme P."/>
            <person name="Eisen J.A."/>
            <person name="Garrity G."/>
            <person name="Hugenholtz P."/>
            <person name="Kyrpides N.C."/>
        </authorList>
    </citation>
    <scope>NUCLEOTIDE SEQUENCE [LARGE SCALE GENOMIC DNA]</scope>
    <source>
        <strain evidence="2 3">CGMCC 1.6858</strain>
    </source>
</reference>
<keyword evidence="3" id="KW-1185">Reference proteome</keyword>
<evidence type="ECO:0000313" key="3">
    <source>
        <dbReference type="Proteomes" id="UP000316905"/>
    </source>
</evidence>
<name>A0A562Q7X8_9PSED</name>
<dbReference type="Gene3D" id="1.20.1250.20">
    <property type="entry name" value="MFS general substrate transporter like domains"/>
    <property type="match status" value="1"/>
</dbReference>
<evidence type="ECO:0000313" key="2">
    <source>
        <dbReference type="EMBL" id="TWI52818.1"/>
    </source>
</evidence>
<feature type="transmembrane region" description="Helical" evidence="1">
    <location>
        <begin position="51"/>
        <end position="72"/>
    </location>
</feature>
<comment type="caution">
    <text evidence="2">The sequence shown here is derived from an EMBL/GenBank/DDBJ whole genome shotgun (WGS) entry which is preliminary data.</text>
</comment>
<dbReference type="EMBL" id="VLKY01000010">
    <property type="protein sequence ID" value="TWI52818.1"/>
    <property type="molecule type" value="Genomic_DNA"/>
</dbReference>
<dbReference type="SUPFAM" id="SSF103473">
    <property type="entry name" value="MFS general substrate transporter"/>
    <property type="match status" value="1"/>
</dbReference>
<dbReference type="AlphaFoldDB" id="A0A562Q7X8"/>
<accession>A0A562Q7X8</accession>